<dbReference type="GO" id="GO:0034227">
    <property type="term" value="P:tRNA thio-modification"/>
    <property type="evidence" value="ECO:0007669"/>
    <property type="project" value="InterPro"/>
</dbReference>
<reference evidence="6" key="1">
    <citation type="submission" date="2025-08" db="UniProtKB">
        <authorList>
            <consortium name="Ensembl"/>
        </authorList>
    </citation>
    <scope>IDENTIFICATION</scope>
</reference>
<dbReference type="Proteomes" id="UP000694621">
    <property type="component" value="Unplaced"/>
</dbReference>
<keyword evidence="1 5" id="KW-0963">Cytoplasm</keyword>
<dbReference type="InterPro" id="IPR015221">
    <property type="entry name" value="Urm1"/>
</dbReference>
<dbReference type="Pfam" id="PF09138">
    <property type="entry name" value="Urm1"/>
    <property type="match status" value="1"/>
</dbReference>
<keyword evidence="3 5" id="KW-0819">tRNA processing</keyword>
<comment type="subcellular location">
    <subcellularLocation>
        <location evidence="5">Cytoplasm</location>
    </subcellularLocation>
</comment>
<organism evidence="6 7">
    <name type="scientific">Astyanax mexicanus</name>
    <name type="common">Blind cave fish</name>
    <name type="synonym">Astyanax fasciatus mexicanus</name>
    <dbReference type="NCBI Taxonomy" id="7994"/>
    <lineage>
        <taxon>Eukaryota</taxon>
        <taxon>Metazoa</taxon>
        <taxon>Chordata</taxon>
        <taxon>Craniata</taxon>
        <taxon>Vertebrata</taxon>
        <taxon>Euteleostomi</taxon>
        <taxon>Actinopterygii</taxon>
        <taxon>Neopterygii</taxon>
        <taxon>Teleostei</taxon>
        <taxon>Ostariophysi</taxon>
        <taxon>Characiformes</taxon>
        <taxon>Characoidei</taxon>
        <taxon>Acestrorhamphidae</taxon>
        <taxon>Acestrorhamphinae</taxon>
        <taxon>Astyanax</taxon>
    </lineage>
</organism>
<keyword evidence="2" id="KW-1017">Isopeptide bond</keyword>
<proteinExistence type="inferred from homology"/>
<dbReference type="Ensembl" id="ENSAMXT00005001026.1">
    <property type="protein sequence ID" value="ENSAMXP00005000907.1"/>
    <property type="gene ID" value="ENSAMXG00005000571.1"/>
</dbReference>
<protein>
    <recommendedName>
        <fullName evidence="5">Ubiquitin-related modifier 1</fullName>
    </recommendedName>
</protein>
<evidence type="ECO:0000256" key="5">
    <source>
        <dbReference type="RuleBase" id="RU361182"/>
    </source>
</evidence>
<name>A0A8B9GP52_ASTMX</name>
<comment type="similarity">
    <text evidence="5">Belongs to the URM1 family.</text>
</comment>
<dbReference type="Gene3D" id="3.10.20.30">
    <property type="match status" value="1"/>
</dbReference>
<evidence type="ECO:0000256" key="4">
    <source>
        <dbReference type="ARBA" id="ARBA00022786"/>
    </source>
</evidence>
<comment type="pathway">
    <text evidence="5">tRNA modification; 5-methoxycarbonylmethyl-2-thiouridine-tRNA biosynthesis.</text>
</comment>
<dbReference type="InterPro" id="IPR012675">
    <property type="entry name" value="Beta-grasp_dom_sf"/>
</dbReference>
<keyword evidence="4" id="KW-0833">Ubl conjugation pathway</keyword>
<dbReference type="GO" id="GO:0005737">
    <property type="term" value="C:cytoplasm"/>
    <property type="evidence" value="ECO:0007669"/>
    <property type="project" value="UniProtKB-SubCell"/>
</dbReference>
<evidence type="ECO:0000256" key="1">
    <source>
        <dbReference type="ARBA" id="ARBA00022490"/>
    </source>
</evidence>
<evidence type="ECO:0000256" key="3">
    <source>
        <dbReference type="ARBA" id="ARBA00022694"/>
    </source>
</evidence>
<dbReference type="InterPro" id="IPR016155">
    <property type="entry name" value="Mopterin_synth/thiamin_S_b"/>
</dbReference>
<accession>A0A8B9GP52</accession>
<dbReference type="AlphaFoldDB" id="A0A8B9GP52"/>
<evidence type="ECO:0000313" key="6">
    <source>
        <dbReference type="Ensembl" id="ENSAMXP00005000907.1"/>
    </source>
</evidence>
<dbReference type="PANTHER" id="PTHR14986">
    <property type="entry name" value="RURM1 PROTEIN"/>
    <property type="match status" value="1"/>
</dbReference>
<dbReference type="SUPFAM" id="SSF54285">
    <property type="entry name" value="MoaD/ThiS"/>
    <property type="match status" value="1"/>
</dbReference>
<evidence type="ECO:0000256" key="2">
    <source>
        <dbReference type="ARBA" id="ARBA00022499"/>
    </source>
</evidence>
<evidence type="ECO:0000313" key="7">
    <source>
        <dbReference type="Proteomes" id="UP000694621"/>
    </source>
</evidence>
<sequence length="99" mass="11322">IRVHCGRGVFRGGGSQTSCDSFEFHRGEPSWDMKQLLAWIRVNLLKERPELFVQGDTVNTGLILIPDIFFFLCVFFQGELEYQLQDQDNVVFISTLHGG</sequence>
<dbReference type="UniPathway" id="UPA00988"/>